<reference evidence="1" key="2">
    <citation type="submission" date="2015-02" db="UniProtKB">
        <authorList>
            <consortium name="EnsemblMetazoa"/>
        </authorList>
    </citation>
    <scope>IDENTIFICATION</scope>
</reference>
<accession>T1JNX4</accession>
<protein>
    <submittedName>
        <fullName evidence="1">Uncharacterized protein</fullName>
    </submittedName>
</protein>
<proteinExistence type="predicted"/>
<dbReference type="Proteomes" id="UP000014500">
    <property type="component" value="Unassembled WGS sequence"/>
</dbReference>
<sequence>MLPFKFSDQYKGSDTPRSHETPIGLHHCIACYAQRSLNHLIVAKRDSPFGEMMKCHSANRERGTCTYTYIDNIQ</sequence>
<evidence type="ECO:0000313" key="2">
    <source>
        <dbReference type="Proteomes" id="UP000014500"/>
    </source>
</evidence>
<dbReference type="HOGENOM" id="CLU_2690925_0_0_1"/>
<evidence type="ECO:0000313" key="1">
    <source>
        <dbReference type="EnsemblMetazoa" id="SMAR015553-PA"/>
    </source>
</evidence>
<dbReference type="AlphaFoldDB" id="T1JNX4"/>
<dbReference type="EMBL" id="JH431265">
    <property type="status" value="NOT_ANNOTATED_CDS"/>
    <property type="molecule type" value="Genomic_DNA"/>
</dbReference>
<organism evidence="1 2">
    <name type="scientific">Strigamia maritima</name>
    <name type="common">European centipede</name>
    <name type="synonym">Geophilus maritimus</name>
    <dbReference type="NCBI Taxonomy" id="126957"/>
    <lineage>
        <taxon>Eukaryota</taxon>
        <taxon>Metazoa</taxon>
        <taxon>Ecdysozoa</taxon>
        <taxon>Arthropoda</taxon>
        <taxon>Myriapoda</taxon>
        <taxon>Chilopoda</taxon>
        <taxon>Pleurostigmophora</taxon>
        <taxon>Geophilomorpha</taxon>
        <taxon>Linotaeniidae</taxon>
        <taxon>Strigamia</taxon>
    </lineage>
</organism>
<reference evidence="2" key="1">
    <citation type="submission" date="2011-05" db="EMBL/GenBank/DDBJ databases">
        <authorList>
            <person name="Richards S.R."/>
            <person name="Qu J."/>
            <person name="Jiang H."/>
            <person name="Jhangiani S.N."/>
            <person name="Agravi P."/>
            <person name="Goodspeed R."/>
            <person name="Gross S."/>
            <person name="Mandapat C."/>
            <person name="Jackson L."/>
            <person name="Mathew T."/>
            <person name="Pu L."/>
            <person name="Thornton R."/>
            <person name="Saada N."/>
            <person name="Wilczek-Boney K.B."/>
            <person name="Lee S."/>
            <person name="Kovar C."/>
            <person name="Wu Y."/>
            <person name="Scherer S.E."/>
            <person name="Worley K.C."/>
            <person name="Muzny D.M."/>
            <person name="Gibbs R."/>
        </authorList>
    </citation>
    <scope>NUCLEOTIDE SEQUENCE</scope>
    <source>
        <strain evidence="2">Brora</strain>
    </source>
</reference>
<name>T1JNX4_STRMM</name>
<keyword evidence="2" id="KW-1185">Reference proteome</keyword>
<dbReference type="EnsemblMetazoa" id="SMAR015553-RA">
    <property type="protein sequence ID" value="SMAR015553-PA"/>
    <property type="gene ID" value="SMAR015553"/>
</dbReference>